<evidence type="ECO:0000259" key="1">
    <source>
        <dbReference type="Pfam" id="PF13435"/>
    </source>
</evidence>
<dbReference type="AlphaFoldDB" id="A0A3B0YAJ4"/>
<evidence type="ECO:0000313" key="2">
    <source>
        <dbReference type="EMBL" id="VAW65356.1"/>
    </source>
</evidence>
<organism evidence="2">
    <name type="scientific">hydrothermal vent metagenome</name>
    <dbReference type="NCBI Taxonomy" id="652676"/>
    <lineage>
        <taxon>unclassified sequences</taxon>
        <taxon>metagenomes</taxon>
        <taxon>ecological metagenomes</taxon>
    </lineage>
</organism>
<dbReference type="SUPFAM" id="SSF48695">
    <property type="entry name" value="Multiheme cytochromes"/>
    <property type="match status" value="1"/>
</dbReference>
<dbReference type="InterPro" id="IPR036280">
    <property type="entry name" value="Multihaem_cyt_sf"/>
</dbReference>
<accession>A0A3B0YAJ4</accession>
<protein>
    <recommendedName>
        <fullName evidence="1">Cytochrome c-552/4 domain-containing protein</fullName>
    </recommendedName>
</protein>
<dbReference type="InterPro" id="IPR023155">
    <property type="entry name" value="Cyt_c-552/4"/>
</dbReference>
<name>A0A3B0YAJ4_9ZZZZ</name>
<dbReference type="Pfam" id="PF13435">
    <property type="entry name" value="Cytochrome_C554"/>
    <property type="match status" value="1"/>
</dbReference>
<feature type="domain" description="Cytochrome c-552/4" evidence="1">
    <location>
        <begin position="37"/>
        <end position="127"/>
    </location>
</feature>
<dbReference type="EMBL" id="UOFH01000311">
    <property type="protein sequence ID" value="VAW65356.1"/>
    <property type="molecule type" value="Genomic_DNA"/>
</dbReference>
<gene>
    <name evidence="2" type="ORF">MNBD_GAMMA08-2170</name>
</gene>
<reference evidence="2" key="1">
    <citation type="submission" date="2018-06" db="EMBL/GenBank/DDBJ databases">
        <authorList>
            <person name="Zhirakovskaya E."/>
        </authorList>
    </citation>
    <scope>NUCLEOTIDE SEQUENCE</scope>
</reference>
<sequence length="214" mass="23881">MMKKLIVLPVMLIWAQVFAASDIKDDPGYQYQPNSYCGACHQEQLKDYSRSMMGKTPHDKVFRQFYLGLNAKGEKDGMGYKGFHPDEPGDCANCHTSDVVLNEDREVDLMEAIDKGSQGISCDFCHTVANVKVIYDPDTGRYDTDINHIVTRARGDTRHGPYADAVSPAHKTVLSPIVTKTGMVPAGGFNADHEQFNTRIPPRETDHSNFHFAL</sequence>
<dbReference type="Gene3D" id="1.10.1130.10">
    <property type="entry name" value="Flavocytochrome C3, Chain A"/>
    <property type="match status" value="1"/>
</dbReference>
<proteinExistence type="predicted"/>